<feature type="chain" id="PRO_5002666362" description="Peptide methionine sulfoxide reductase MsrA" evidence="5">
    <location>
        <begin position="25"/>
        <end position="230"/>
    </location>
</feature>
<dbReference type="GO" id="GO:0008113">
    <property type="term" value="F:peptide-methionine (S)-S-oxide reductase activity"/>
    <property type="evidence" value="ECO:0007669"/>
    <property type="project" value="UniProtKB-UniRule"/>
</dbReference>
<dbReference type="NCBIfam" id="TIGR00401">
    <property type="entry name" value="msrA"/>
    <property type="match status" value="1"/>
</dbReference>
<evidence type="ECO:0000313" key="8">
    <source>
        <dbReference type="Proteomes" id="UP000009049"/>
    </source>
</evidence>
<dbReference type="PANTHER" id="PTHR43774">
    <property type="entry name" value="PEPTIDE METHIONINE SULFOXIDE REDUCTASE"/>
    <property type="match status" value="1"/>
</dbReference>
<dbReference type="Pfam" id="PF01625">
    <property type="entry name" value="PMSR"/>
    <property type="match status" value="1"/>
</dbReference>
<organism evidence="7 8">
    <name type="scientific">Robiginitalea biformata (strain ATCC BAA-864 / DSM 15991 / KCTC 12146 / HTCC2501)</name>
    <dbReference type="NCBI Taxonomy" id="313596"/>
    <lineage>
        <taxon>Bacteria</taxon>
        <taxon>Pseudomonadati</taxon>
        <taxon>Bacteroidota</taxon>
        <taxon>Flavobacteriia</taxon>
        <taxon>Flavobacteriales</taxon>
        <taxon>Flavobacteriaceae</taxon>
        <taxon>Robiginitalea</taxon>
    </lineage>
</organism>
<evidence type="ECO:0000259" key="6">
    <source>
        <dbReference type="Pfam" id="PF01625"/>
    </source>
</evidence>
<dbReference type="InterPro" id="IPR002569">
    <property type="entry name" value="Met_Sox_Rdtase_MsrA_dom"/>
</dbReference>
<name>A4CMS6_ROBBH</name>
<dbReference type="InterPro" id="IPR036509">
    <property type="entry name" value="Met_Sox_Rdtase_MsrA_sf"/>
</dbReference>
<feature type="signal peptide" evidence="5">
    <location>
        <begin position="1"/>
        <end position="24"/>
    </location>
</feature>
<dbReference type="EMBL" id="CP001712">
    <property type="protein sequence ID" value="EAR14968.1"/>
    <property type="molecule type" value="Genomic_DNA"/>
</dbReference>
<comment type="catalytic activity">
    <reaction evidence="3 4">
        <text>[thioredoxin]-disulfide + L-methionine + H2O = L-methionine (S)-S-oxide + [thioredoxin]-dithiol</text>
        <dbReference type="Rhea" id="RHEA:19993"/>
        <dbReference type="Rhea" id="RHEA-COMP:10698"/>
        <dbReference type="Rhea" id="RHEA-COMP:10700"/>
        <dbReference type="ChEBI" id="CHEBI:15377"/>
        <dbReference type="ChEBI" id="CHEBI:29950"/>
        <dbReference type="ChEBI" id="CHEBI:50058"/>
        <dbReference type="ChEBI" id="CHEBI:57844"/>
        <dbReference type="ChEBI" id="CHEBI:58772"/>
        <dbReference type="EC" id="1.8.4.11"/>
    </reaction>
</comment>
<dbReference type="GO" id="GO:0033744">
    <property type="term" value="F:L-methionine:thioredoxin-disulfide S-oxidoreductase activity"/>
    <property type="evidence" value="ECO:0007669"/>
    <property type="project" value="RHEA"/>
</dbReference>
<proteinExistence type="inferred from homology"/>
<keyword evidence="1 4" id="KW-0560">Oxidoreductase</keyword>
<evidence type="ECO:0000256" key="4">
    <source>
        <dbReference type="HAMAP-Rule" id="MF_01401"/>
    </source>
</evidence>
<keyword evidence="8" id="KW-1185">Reference proteome</keyword>
<dbReference type="STRING" id="313596.RB2501_11597"/>
<dbReference type="PROSITE" id="PS51257">
    <property type="entry name" value="PROKAR_LIPOPROTEIN"/>
    <property type="match status" value="1"/>
</dbReference>
<reference evidence="7 8" key="1">
    <citation type="journal article" date="2009" name="J. Bacteriol.">
        <title>Complete genome sequence of Robiginitalea biformata HTCC2501.</title>
        <authorList>
            <person name="Oh H.M."/>
            <person name="Giovannoni S.J."/>
            <person name="Lee K."/>
            <person name="Ferriera S."/>
            <person name="Johnson J."/>
            <person name="Cho J.C."/>
        </authorList>
    </citation>
    <scope>NUCLEOTIDE SEQUENCE [LARGE SCALE GENOMIC DNA]</scope>
    <source>
        <strain evidence="8">ATCC BAA-864 / HTCC2501 / KCTC 12146</strain>
    </source>
</reference>
<comment type="function">
    <text evidence="4">Has an important function as a repair enzyme for proteins that have been inactivated by oxidation. Catalyzes the reversible oxidation-reduction of methionine sulfoxide in proteins to methionine.</text>
</comment>
<evidence type="ECO:0000313" key="7">
    <source>
        <dbReference type="EMBL" id="EAR14968.1"/>
    </source>
</evidence>
<evidence type="ECO:0000256" key="2">
    <source>
        <dbReference type="ARBA" id="ARBA00047806"/>
    </source>
</evidence>
<gene>
    <name evidence="4" type="primary">msrA</name>
    <name evidence="7" type="ordered locus">RB2501_11597</name>
</gene>
<comment type="similarity">
    <text evidence="4">Belongs to the MsrA Met sulfoxide reductase family.</text>
</comment>
<dbReference type="Gene3D" id="3.30.1060.10">
    <property type="entry name" value="Peptide methionine sulphoxide reductase MsrA"/>
    <property type="match status" value="1"/>
</dbReference>
<dbReference type="KEGG" id="rbi:RB2501_11597"/>
<sequence length="230" mass="26270">MKNIKRSLLLTAGLILAISCQTKAKKGETAESGRQATAPQMEKEVPQDLSAYETAYFASGCFWCVEAIFESVKGVAEAESGYAGGTEENPTYEQVSYGRTTHAEAVKVYYDPEVVSFFELVQVFFGSHDPTTPNRQGPDRGPQYRSIAFYENDSERQIITAYMEALEEQRVYDRPIVTEVSPLTQFYKAEEYHQDYERKHPDNPYIQNVSVPRLNRFKANFQDFLKEDIH</sequence>
<evidence type="ECO:0000256" key="1">
    <source>
        <dbReference type="ARBA" id="ARBA00023002"/>
    </source>
</evidence>
<feature type="active site" evidence="4">
    <location>
        <position position="61"/>
    </location>
</feature>
<keyword evidence="5" id="KW-0732">Signal</keyword>
<dbReference type="PANTHER" id="PTHR43774:SF1">
    <property type="entry name" value="PEPTIDE METHIONINE SULFOXIDE REDUCTASE MSRA 2"/>
    <property type="match status" value="1"/>
</dbReference>
<evidence type="ECO:0000256" key="3">
    <source>
        <dbReference type="ARBA" id="ARBA00048782"/>
    </source>
</evidence>
<feature type="domain" description="Peptide methionine sulphoxide reductase MsrA" evidence="6">
    <location>
        <begin position="54"/>
        <end position="205"/>
    </location>
</feature>
<dbReference type="AlphaFoldDB" id="A4CMS6"/>
<dbReference type="SUPFAM" id="SSF55068">
    <property type="entry name" value="Peptide methionine sulfoxide reductase"/>
    <property type="match status" value="1"/>
</dbReference>
<dbReference type="HAMAP" id="MF_01401">
    <property type="entry name" value="MsrA"/>
    <property type="match status" value="1"/>
</dbReference>
<dbReference type="RefSeq" id="WP_015754289.1">
    <property type="nucleotide sequence ID" value="NC_013222.1"/>
</dbReference>
<dbReference type="Proteomes" id="UP000009049">
    <property type="component" value="Chromosome"/>
</dbReference>
<accession>A4CMS6</accession>
<dbReference type="OrthoDB" id="4174719at2"/>
<dbReference type="HOGENOM" id="CLU_031040_10_0_10"/>
<dbReference type="EC" id="1.8.4.11" evidence="4"/>
<evidence type="ECO:0000256" key="5">
    <source>
        <dbReference type="SAM" id="SignalP"/>
    </source>
</evidence>
<comment type="catalytic activity">
    <reaction evidence="2 4">
        <text>L-methionyl-[protein] + [thioredoxin]-disulfide + H2O = L-methionyl-(S)-S-oxide-[protein] + [thioredoxin]-dithiol</text>
        <dbReference type="Rhea" id="RHEA:14217"/>
        <dbReference type="Rhea" id="RHEA-COMP:10698"/>
        <dbReference type="Rhea" id="RHEA-COMP:10700"/>
        <dbReference type="Rhea" id="RHEA-COMP:12313"/>
        <dbReference type="Rhea" id="RHEA-COMP:12315"/>
        <dbReference type="ChEBI" id="CHEBI:15377"/>
        <dbReference type="ChEBI" id="CHEBI:16044"/>
        <dbReference type="ChEBI" id="CHEBI:29950"/>
        <dbReference type="ChEBI" id="CHEBI:44120"/>
        <dbReference type="ChEBI" id="CHEBI:50058"/>
        <dbReference type="EC" id="1.8.4.11"/>
    </reaction>
</comment>
<dbReference type="eggNOG" id="COG0225">
    <property type="taxonomic scope" value="Bacteria"/>
</dbReference>
<protein>
    <recommendedName>
        <fullName evidence="4">Peptide methionine sulfoxide reductase MsrA</fullName>
        <shortName evidence="4">Protein-methionine-S-oxide reductase</shortName>
        <ecNumber evidence="4">1.8.4.11</ecNumber>
    </recommendedName>
    <alternativeName>
        <fullName evidence="4">Peptide-methionine (S)-S-oxide reductase</fullName>
        <shortName evidence="4">Peptide Met(O) reductase</shortName>
    </alternativeName>
</protein>